<dbReference type="RefSeq" id="WP_341626647.1">
    <property type="nucleotide sequence ID" value="NZ_JBAKBA010000003.1"/>
</dbReference>
<keyword evidence="4 5" id="KW-0472">Membrane</keyword>
<accession>A0ABU9H7P4</accession>
<feature type="transmembrane region" description="Helical" evidence="5">
    <location>
        <begin position="413"/>
        <end position="432"/>
    </location>
</feature>
<feature type="domain" description="O-antigen ligase-related" evidence="6">
    <location>
        <begin position="236"/>
        <end position="389"/>
    </location>
</feature>
<sequence>MIRITLLTLLIMYLSAFAWKDWFKAACWLVLLMAIFQHPDTPKSIAGVPGLNHWNFLFLNVVMSWLVNRKKEQLTWEMPKHLNFLLFFYAFFIVLSVIRYLSDPSGVLELDATFGVSYDLGVSAINEYLINCFKWVLPALIVFDGCKTRKQYNFSVVMLALMFVLLALQVIKSMKFGSLGMSGEQLQRRALKVISRSVGYHRVNMSMMMSGAFWLVFCLKEFVSNKVHFYIIIPSCISILLAMAMTGGRTGYATWAILGVVYCLFKWKKYLWFAPLVLGLVLVIAPSAIERLTQGIVSQPDNEIVNEQIDFSTSDDVDLQSVTSGRVIAWPLVWESIKNAPFLGYGREAMKNIGITQQIMIEHGIGETFPHPHNLYLQWLQDNGFIGALPVFIFYFLMVKYSWNLYRDNTERIYVVTGGMSLALILAFLIAGMGSQTFYPREGAVGMWVAMFLMLRVKLERDKVNKGLISDLITPNDKYKSKYFVFK</sequence>
<dbReference type="Proteomes" id="UP001366060">
    <property type="component" value="Unassembled WGS sequence"/>
</dbReference>
<keyword evidence="8" id="KW-1185">Reference proteome</keyword>
<evidence type="ECO:0000256" key="2">
    <source>
        <dbReference type="ARBA" id="ARBA00022692"/>
    </source>
</evidence>
<gene>
    <name evidence="7" type="ORF">V6255_02005</name>
</gene>
<evidence type="ECO:0000256" key="3">
    <source>
        <dbReference type="ARBA" id="ARBA00022989"/>
    </source>
</evidence>
<dbReference type="GO" id="GO:0016874">
    <property type="term" value="F:ligase activity"/>
    <property type="evidence" value="ECO:0007669"/>
    <property type="project" value="UniProtKB-KW"/>
</dbReference>
<keyword evidence="2 5" id="KW-0812">Transmembrane</keyword>
<feature type="transmembrane region" description="Helical" evidence="5">
    <location>
        <begin position="51"/>
        <end position="69"/>
    </location>
</feature>
<evidence type="ECO:0000259" key="6">
    <source>
        <dbReference type="Pfam" id="PF04932"/>
    </source>
</evidence>
<comment type="subcellular location">
    <subcellularLocation>
        <location evidence="1">Membrane</location>
        <topology evidence="1">Multi-pass membrane protein</topology>
    </subcellularLocation>
</comment>
<feature type="transmembrane region" description="Helical" evidence="5">
    <location>
        <begin position="152"/>
        <end position="171"/>
    </location>
</feature>
<dbReference type="PANTHER" id="PTHR37422:SF13">
    <property type="entry name" value="LIPOPOLYSACCHARIDE BIOSYNTHESIS PROTEIN PA4999-RELATED"/>
    <property type="match status" value="1"/>
</dbReference>
<evidence type="ECO:0000256" key="1">
    <source>
        <dbReference type="ARBA" id="ARBA00004141"/>
    </source>
</evidence>
<dbReference type="EMBL" id="JBAKBA010000003">
    <property type="protein sequence ID" value="MEL0657899.1"/>
    <property type="molecule type" value="Genomic_DNA"/>
</dbReference>
<proteinExistence type="predicted"/>
<evidence type="ECO:0000256" key="4">
    <source>
        <dbReference type="ARBA" id="ARBA00023136"/>
    </source>
</evidence>
<organism evidence="7 8">
    <name type="scientific">Psychromonas arctica</name>
    <dbReference type="NCBI Taxonomy" id="168275"/>
    <lineage>
        <taxon>Bacteria</taxon>
        <taxon>Pseudomonadati</taxon>
        <taxon>Pseudomonadota</taxon>
        <taxon>Gammaproteobacteria</taxon>
        <taxon>Alteromonadales</taxon>
        <taxon>Psychromonadaceae</taxon>
        <taxon>Psychromonas</taxon>
    </lineage>
</organism>
<feature type="transmembrane region" description="Helical" evidence="5">
    <location>
        <begin position="81"/>
        <end position="101"/>
    </location>
</feature>
<dbReference type="Pfam" id="PF04932">
    <property type="entry name" value="Wzy_C"/>
    <property type="match status" value="1"/>
</dbReference>
<feature type="transmembrane region" description="Helical" evidence="5">
    <location>
        <begin position="270"/>
        <end position="289"/>
    </location>
</feature>
<keyword evidence="7" id="KW-0436">Ligase</keyword>
<dbReference type="InterPro" id="IPR051533">
    <property type="entry name" value="WaaL-like"/>
</dbReference>
<comment type="caution">
    <text evidence="7">The sequence shown here is derived from an EMBL/GenBank/DDBJ whole genome shotgun (WGS) entry which is preliminary data.</text>
</comment>
<dbReference type="PANTHER" id="PTHR37422">
    <property type="entry name" value="TEICHURONIC ACID BIOSYNTHESIS PROTEIN TUAE"/>
    <property type="match status" value="1"/>
</dbReference>
<feature type="transmembrane region" description="Helical" evidence="5">
    <location>
        <begin position="229"/>
        <end position="258"/>
    </location>
</feature>
<evidence type="ECO:0000313" key="8">
    <source>
        <dbReference type="Proteomes" id="UP001366060"/>
    </source>
</evidence>
<keyword evidence="3 5" id="KW-1133">Transmembrane helix</keyword>
<feature type="transmembrane region" description="Helical" evidence="5">
    <location>
        <begin position="198"/>
        <end position="217"/>
    </location>
</feature>
<evidence type="ECO:0000313" key="7">
    <source>
        <dbReference type="EMBL" id="MEL0657899.1"/>
    </source>
</evidence>
<feature type="transmembrane region" description="Helical" evidence="5">
    <location>
        <begin position="384"/>
        <end position="401"/>
    </location>
</feature>
<protein>
    <submittedName>
        <fullName evidence="7">O-antigen ligase family protein</fullName>
    </submittedName>
</protein>
<reference evidence="7 8" key="1">
    <citation type="submission" date="2024-02" db="EMBL/GenBank/DDBJ databases">
        <title>Bacteria isolated from the canopy kelp, Nereocystis luetkeana.</title>
        <authorList>
            <person name="Pfister C.A."/>
            <person name="Younker I.T."/>
            <person name="Light S.H."/>
        </authorList>
    </citation>
    <scope>NUCLEOTIDE SEQUENCE [LARGE SCALE GENOMIC DNA]</scope>
    <source>
        <strain evidence="7 8">TI.2.07</strain>
    </source>
</reference>
<evidence type="ECO:0000256" key="5">
    <source>
        <dbReference type="SAM" id="Phobius"/>
    </source>
</evidence>
<dbReference type="InterPro" id="IPR007016">
    <property type="entry name" value="O-antigen_ligase-rel_domated"/>
</dbReference>
<name>A0ABU9H7P4_9GAMM</name>